<dbReference type="AlphaFoldDB" id="A0A3N4LSQ9"/>
<dbReference type="PANTHER" id="PTHR28019:SF7">
    <property type="entry name" value="SUR7 PROTEIN"/>
    <property type="match status" value="1"/>
</dbReference>
<dbReference type="GO" id="GO:0051285">
    <property type="term" value="C:cell cortex of cell tip"/>
    <property type="evidence" value="ECO:0007669"/>
    <property type="project" value="TreeGrafter"/>
</dbReference>
<feature type="transmembrane region" description="Helical" evidence="1">
    <location>
        <begin position="269"/>
        <end position="294"/>
    </location>
</feature>
<evidence type="ECO:0000313" key="2">
    <source>
        <dbReference type="EMBL" id="RPB24579.1"/>
    </source>
</evidence>
<name>A0A3N4LSQ9_9PEZI</name>
<dbReference type="OrthoDB" id="4159154at2759"/>
<dbReference type="GO" id="GO:0005886">
    <property type="term" value="C:plasma membrane"/>
    <property type="evidence" value="ECO:0007669"/>
    <property type="project" value="InterPro"/>
</dbReference>
<dbReference type="GO" id="GO:0031505">
    <property type="term" value="P:fungal-type cell wall organization"/>
    <property type="evidence" value="ECO:0007669"/>
    <property type="project" value="TreeGrafter"/>
</dbReference>
<reference evidence="2 3" key="1">
    <citation type="journal article" date="2018" name="Nat. Ecol. Evol.">
        <title>Pezizomycetes genomes reveal the molecular basis of ectomycorrhizal truffle lifestyle.</title>
        <authorList>
            <person name="Murat C."/>
            <person name="Payen T."/>
            <person name="Noel B."/>
            <person name="Kuo A."/>
            <person name="Morin E."/>
            <person name="Chen J."/>
            <person name="Kohler A."/>
            <person name="Krizsan K."/>
            <person name="Balestrini R."/>
            <person name="Da Silva C."/>
            <person name="Montanini B."/>
            <person name="Hainaut M."/>
            <person name="Levati E."/>
            <person name="Barry K.W."/>
            <person name="Belfiori B."/>
            <person name="Cichocki N."/>
            <person name="Clum A."/>
            <person name="Dockter R.B."/>
            <person name="Fauchery L."/>
            <person name="Guy J."/>
            <person name="Iotti M."/>
            <person name="Le Tacon F."/>
            <person name="Lindquist E.A."/>
            <person name="Lipzen A."/>
            <person name="Malagnac F."/>
            <person name="Mello A."/>
            <person name="Molinier V."/>
            <person name="Miyauchi S."/>
            <person name="Poulain J."/>
            <person name="Riccioni C."/>
            <person name="Rubini A."/>
            <person name="Sitrit Y."/>
            <person name="Splivallo R."/>
            <person name="Traeger S."/>
            <person name="Wang M."/>
            <person name="Zifcakova L."/>
            <person name="Wipf D."/>
            <person name="Zambonelli A."/>
            <person name="Paolocci F."/>
            <person name="Nowrousian M."/>
            <person name="Ottonello S."/>
            <person name="Baldrian P."/>
            <person name="Spatafora J.W."/>
            <person name="Henrissat B."/>
            <person name="Nagy L.G."/>
            <person name="Aury J.M."/>
            <person name="Wincker P."/>
            <person name="Grigoriev I.V."/>
            <person name="Bonfante P."/>
            <person name="Martin F.M."/>
        </authorList>
    </citation>
    <scope>NUCLEOTIDE SEQUENCE [LARGE SCALE GENOMIC DNA]</scope>
    <source>
        <strain evidence="2 3">ATCC MYA-4762</strain>
    </source>
</reference>
<feature type="transmembrane region" description="Helical" evidence="1">
    <location>
        <begin position="211"/>
        <end position="239"/>
    </location>
</feature>
<feature type="transmembrane region" description="Helical" evidence="1">
    <location>
        <begin position="182"/>
        <end position="204"/>
    </location>
</feature>
<dbReference type="Pfam" id="PF06687">
    <property type="entry name" value="SUR7"/>
    <property type="match status" value="1"/>
</dbReference>
<evidence type="ECO:0000256" key="1">
    <source>
        <dbReference type="SAM" id="Phobius"/>
    </source>
</evidence>
<keyword evidence="1" id="KW-0472">Membrane</keyword>
<dbReference type="Proteomes" id="UP000267821">
    <property type="component" value="Unassembled WGS sequence"/>
</dbReference>
<organism evidence="2 3">
    <name type="scientific">Terfezia boudieri ATCC MYA-4762</name>
    <dbReference type="NCBI Taxonomy" id="1051890"/>
    <lineage>
        <taxon>Eukaryota</taxon>
        <taxon>Fungi</taxon>
        <taxon>Dikarya</taxon>
        <taxon>Ascomycota</taxon>
        <taxon>Pezizomycotina</taxon>
        <taxon>Pezizomycetes</taxon>
        <taxon>Pezizales</taxon>
        <taxon>Pezizaceae</taxon>
        <taxon>Terfezia</taxon>
    </lineage>
</organism>
<proteinExistence type="predicted"/>
<sequence>MARLSVIIPVLLSAAAFVMSLFVLLAGKDPNFLPAVYLFRVNTSNIKPSGLNLDYSSIISSLPIPTNDIPKSIIDQVPSSMIDELAQTAAKELGLKDYYYSHIMNYCSGVVVLTGDPDGSGPQPATGNSTKVTYCSPIKGLYAFNPMDIFKTELISNYTINDLGIPSDVEDGAKALAVAYKVMFICYIIGVALSGLCVLLGLTVGWMETRAVAGIVGLLSILTALALGVGAGIATVISIKLKKVFNEYMGSKVNVWADNDGGRFMGLSWAAVLAMVLAMIYWVFGCCCGGSAGMRRRERREQRKNEQMMTKV</sequence>
<dbReference type="InterPro" id="IPR052413">
    <property type="entry name" value="SUR7_domain"/>
</dbReference>
<keyword evidence="3" id="KW-1185">Reference proteome</keyword>
<accession>A0A3N4LSQ9</accession>
<keyword evidence="1" id="KW-0812">Transmembrane</keyword>
<gene>
    <name evidence="2" type="ORF">L211DRAFT_824016</name>
</gene>
<evidence type="ECO:0008006" key="4">
    <source>
        <dbReference type="Google" id="ProtNLM"/>
    </source>
</evidence>
<dbReference type="InParanoid" id="A0A3N4LSQ9"/>
<dbReference type="EMBL" id="ML121541">
    <property type="protein sequence ID" value="RPB24579.1"/>
    <property type="molecule type" value="Genomic_DNA"/>
</dbReference>
<keyword evidence="1" id="KW-1133">Transmembrane helix</keyword>
<dbReference type="InterPro" id="IPR009571">
    <property type="entry name" value="SUR7/Rim9-like_fungi"/>
</dbReference>
<protein>
    <recommendedName>
        <fullName evidence="4">Integral membrane protein-like protein</fullName>
    </recommendedName>
</protein>
<dbReference type="PANTHER" id="PTHR28019">
    <property type="entry name" value="CELL MEMBRANE PROTEIN YLR413W-RELATED"/>
    <property type="match status" value="1"/>
</dbReference>
<dbReference type="STRING" id="1051890.A0A3N4LSQ9"/>
<evidence type="ECO:0000313" key="3">
    <source>
        <dbReference type="Proteomes" id="UP000267821"/>
    </source>
</evidence>